<dbReference type="Proteomes" id="UP000603369">
    <property type="component" value="Unassembled WGS sequence"/>
</dbReference>
<reference evidence="2 3" key="1">
    <citation type="submission" date="2020-12" db="EMBL/GenBank/DDBJ databases">
        <title>Draft genome sequence of the commensal strain Corynebacterium tuberculostearicum MFP09/CIP 102622 isolated from human skin.</title>
        <authorList>
            <person name="Boukerb A.M."/>
            <person name="Janvier X."/>
            <person name="Feuilloley M.G.J."/>
            <person name="Groboillot A."/>
        </authorList>
    </citation>
    <scope>NUCLEOTIDE SEQUENCE [LARGE SCALE GENOMIC DNA]</scope>
    <source>
        <strain evidence="2 3">CIP 102622</strain>
    </source>
</reference>
<dbReference type="EMBL" id="JAEHFL010000002">
    <property type="protein sequence ID" value="MBK3427321.1"/>
    <property type="molecule type" value="Genomic_DNA"/>
</dbReference>
<protein>
    <submittedName>
        <fullName evidence="2">Uncharacterized protein</fullName>
    </submittedName>
</protein>
<evidence type="ECO:0000313" key="2">
    <source>
        <dbReference type="EMBL" id="MBK3427321.1"/>
    </source>
</evidence>
<sequence length="182" mass="19267">MKISHTLGAGVVSVLAVTLTGCSVLQPEETGLGDHITVSSSEEAPYEAKDTDDKEVTSNLGEPVEDKGLGVSWQLQGVYTDSNTGGTVVTILLKNKNDVPLPVDAFEDPTLERADGNGGWAKINSLPYDKESAPDVEPPGLDLPLGAGASVNLQYRFDVTPGNLWNARLHIGNVTWVGDLNL</sequence>
<dbReference type="AlphaFoldDB" id="A0A8I1HY74"/>
<dbReference type="RefSeq" id="WP_200435344.1">
    <property type="nucleotide sequence ID" value="NZ_JAEHFL010000002.1"/>
</dbReference>
<proteinExistence type="predicted"/>
<organism evidence="2 3">
    <name type="scientific">Corynebacterium tuberculostearicum</name>
    <dbReference type="NCBI Taxonomy" id="38304"/>
    <lineage>
        <taxon>Bacteria</taxon>
        <taxon>Bacillati</taxon>
        <taxon>Actinomycetota</taxon>
        <taxon>Actinomycetes</taxon>
        <taxon>Mycobacteriales</taxon>
        <taxon>Corynebacteriaceae</taxon>
        <taxon>Corynebacterium</taxon>
    </lineage>
</organism>
<comment type="caution">
    <text evidence="2">The sequence shown here is derived from an EMBL/GenBank/DDBJ whole genome shotgun (WGS) entry which is preliminary data.</text>
</comment>
<dbReference type="PROSITE" id="PS51257">
    <property type="entry name" value="PROKAR_LIPOPROTEIN"/>
    <property type="match status" value="1"/>
</dbReference>
<evidence type="ECO:0000256" key="1">
    <source>
        <dbReference type="SAM" id="MobiDB-lite"/>
    </source>
</evidence>
<gene>
    <name evidence="2" type="ORF">JDP02_02185</name>
</gene>
<accession>A0A8I1HY74</accession>
<feature type="compositionally biased region" description="Basic and acidic residues" evidence="1">
    <location>
        <begin position="46"/>
        <end position="56"/>
    </location>
</feature>
<keyword evidence="3" id="KW-1185">Reference proteome</keyword>
<feature type="region of interest" description="Disordered" evidence="1">
    <location>
        <begin position="33"/>
        <end position="65"/>
    </location>
</feature>
<evidence type="ECO:0000313" key="3">
    <source>
        <dbReference type="Proteomes" id="UP000603369"/>
    </source>
</evidence>
<name>A0A8I1HY74_9CORY</name>